<dbReference type="OrthoDB" id="4327083at2"/>
<proteinExistence type="predicted"/>
<gene>
    <name evidence="1" type="ORF">DEJ47_35615</name>
</gene>
<sequence length="63" mass="7199">MATVAELDLAKDERERRIRDGEAAEMRHLLHDADADSVVPAFVCLRKGVRKGVRRGLRRGWRS</sequence>
<dbReference type="AlphaFoldDB" id="A0A5P2BPN6"/>
<keyword evidence="2" id="KW-1185">Reference proteome</keyword>
<name>A0A5P2BPN6_STRVZ</name>
<dbReference type="RefSeq" id="WP_150175234.1">
    <property type="nucleotide sequence ID" value="NZ_CP029193.1"/>
</dbReference>
<evidence type="ECO:0000313" key="1">
    <source>
        <dbReference type="EMBL" id="QES31041.1"/>
    </source>
</evidence>
<protein>
    <submittedName>
        <fullName evidence="1">Uncharacterized protein</fullName>
    </submittedName>
</protein>
<dbReference type="EMBL" id="CP029193">
    <property type="protein sequence ID" value="QES31041.1"/>
    <property type="molecule type" value="Genomic_DNA"/>
</dbReference>
<organism evidence="1 2">
    <name type="scientific">Streptomyces venezuelae</name>
    <dbReference type="NCBI Taxonomy" id="54571"/>
    <lineage>
        <taxon>Bacteria</taxon>
        <taxon>Bacillati</taxon>
        <taxon>Actinomycetota</taxon>
        <taxon>Actinomycetes</taxon>
        <taxon>Kitasatosporales</taxon>
        <taxon>Streptomycetaceae</taxon>
        <taxon>Streptomyces</taxon>
    </lineage>
</organism>
<dbReference type="Proteomes" id="UP000323046">
    <property type="component" value="Chromosome"/>
</dbReference>
<accession>A0A5P2BPN6</accession>
<reference evidence="1 2" key="1">
    <citation type="submission" date="2018-05" db="EMBL/GenBank/DDBJ databases">
        <title>Streptomyces venezuelae.</title>
        <authorList>
            <person name="Kim W."/>
            <person name="Lee N."/>
            <person name="Cho B.-K."/>
        </authorList>
    </citation>
    <scope>NUCLEOTIDE SEQUENCE [LARGE SCALE GENOMIC DNA]</scope>
    <source>
        <strain evidence="1 2">ATCC 14583</strain>
    </source>
</reference>
<evidence type="ECO:0000313" key="2">
    <source>
        <dbReference type="Proteomes" id="UP000323046"/>
    </source>
</evidence>